<reference evidence="2 3" key="1">
    <citation type="submission" date="2021-05" db="EMBL/GenBank/DDBJ databases">
        <title>Comparative genomic studies on the polysaccharide-degrading batcterial strains of the Flammeovirga genus.</title>
        <authorList>
            <person name="Zewei F."/>
            <person name="Zheng Z."/>
            <person name="Yu L."/>
            <person name="Ruyue G."/>
            <person name="Yanhong M."/>
            <person name="Yuanyuan C."/>
            <person name="Jingyan G."/>
            <person name="Wenjun H."/>
        </authorList>
    </citation>
    <scope>NUCLEOTIDE SEQUENCE [LARGE SCALE GENOMIC DNA]</scope>
    <source>
        <strain evidence="2 3">NBRC:100898</strain>
    </source>
</reference>
<evidence type="ECO:0000313" key="3">
    <source>
        <dbReference type="Proteomes" id="UP000678679"/>
    </source>
</evidence>
<dbReference type="InterPro" id="IPR014710">
    <property type="entry name" value="RmlC-like_jellyroll"/>
</dbReference>
<dbReference type="AlphaFoldDB" id="A0AAX1NE45"/>
<keyword evidence="3" id="KW-1185">Reference proteome</keyword>
<dbReference type="Pfam" id="PF00027">
    <property type="entry name" value="cNMP_binding"/>
    <property type="match status" value="1"/>
</dbReference>
<proteinExistence type="predicted"/>
<dbReference type="Gene3D" id="2.60.120.10">
    <property type="entry name" value="Jelly Rolls"/>
    <property type="match status" value="1"/>
</dbReference>
<dbReference type="InterPro" id="IPR000595">
    <property type="entry name" value="cNMP-bd_dom"/>
</dbReference>
<dbReference type="CDD" id="cd00038">
    <property type="entry name" value="CAP_ED"/>
    <property type="match status" value="1"/>
</dbReference>
<dbReference type="InterPro" id="IPR018490">
    <property type="entry name" value="cNMP-bd_dom_sf"/>
</dbReference>
<dbReference type="SUPFAM" id="SSF51206">
    <property type="entry name" value="cAMP-binding domain-like"/>
    <property type="match status" value="1"/>
</dbReference>
<organism evidence="2 3">
    <name type="scientific">Flammeovirga yaeyamensis</name>
    <dbReference type="NCBI Taxonomy" id="367791"/>
    <lineage>
        <taxon>Bacteria</taxon>
        <taxon>Pseudomonadati</taxon>
        <taxon>Bacteroidota</taxon>
        <taxon>Cytophagia</taxon>
        <taxon>Cytophagales</taxon>
        <taxon>Flammeovirgaceae</taxon>
        <taxon>Flammeovirga</taxon>
    </lineage>
</organism>
<name>A0AAX1NE45_9BACT</name>
<sequence length="191" mass="22128">MKQLKTSLSHLIQLSDSEFEFLESKLVRHEYKAKSIIVNQEKIVDSIFFIDKGLLRTYYLQDSKEINTYFACEGQFITVYSSFITQTPSIEFLEAINDCVLYSISFDTMKALYAYDSKFEKLGRIIAEKNYLCIIDRTRKMQSLTAKEKYLDFIDSHDKKIVTGVPQHQIATYLGIAPESLSRVRKQIATS</sequence>
<feature type="domain" description="Cyclic nucleotide-binding" evidence="1">
    <location>
        <begin position="10"/>
        <end position="112"/>
    </location>
</feature>
<dbReference type="Proteomes" id="UP000678679">
    <property type="component" value="Chromosome 2"/>
</dbReference>
<protein>
    <submittedName>
        <fullName evidence="2">Cyclic nucleotide-binding domain-containing protein</fullName>
    </submittedName>
</protein>
<gene>
    <name evidence="2" type="ORF">KMW28_26395</name>
</gene>
<accession>A0AAX1NE45</accession>
<evidence type="ECO:0000259" key="1">
    <source>
        <dbReference type="PROSITE" id="PS50042"/>
    </source>
</evidence>
<dbReference type="RefSeq" id="WP_169663890.1">
    <property type="nucleotide sequence ID" value="NZ_CP076133.1"/>
</dbReference>
<evidence type="ECO:0000313" key="2">
    <source>
        <dbReference type="EMBL" id="QWG04428.1"/>
    </source>
</evidence>
<dbReference type="EMBL" id="CP076133">
    <property type="protein sequence ID" value="QWG04428.1"/>
    <property type="molecule type" value="Genomic_DNA"/>
</dbReference>
<dbReference type="KEGG" id="fya:KMW28_26395"/>
<dbReference type="PROSITE" id="PS50042">
    <property type="entry name" value="CNMP_BINDING_3"/>
    <property type="match status" value="1"/>
</dbReference>